<name>A0A673FEU6_9TELE</name>
<organism evidence="7 8">
    <name type="scientific">Sinocyclocheilus rhinocerous</name>
    <dbReference type="NCBI Taxonomy" id="307959"/>
    <lineage>
        <taxon>Eukaryota</taxon>
        <taxon>Metazoa</taxon>
        <taxon>Chordata</taxon>
        <taxon>Craniata</taxon>
        <taxon>Vertebrata</taxon>
        <taxon>Euteleostomi</taxon>
        <taxon>Actinopterygii</taxon>
        <taxon>Neopterygii</taxon>
        <taxon>Teleostei</taxon>
        <taxon>Ostariophysi</taxon>
        <taxon>Cypriniformes</taxon>
        <taxon>Cyprinidae</taxon>
        <taxon>Cyprininae</taxon>
        <taxon>Sinocyclocheilus</taxon>
    </lineage>
</organism>
<dbReference type="InterPro" id="IPR058889">
    <property type="entry name" value="WHD_SOWAHA-C"/>
</dbReference>
<evidence type="ECO:0000256" key="1">
    <source>
        <dbReference type="ARBA" id="ARBA00022737"/>
    </source>
</evidence>
<dbReference type="PROSITE" id="PS50088">
    <property type="entry name" value="ANK_REPEAT"/>
    <property type="match status" value="1"/>
</dbReference>
<keyword evidence="8" id="KW-1185">Reference proteome</keyword>
<dbReference type="InterPro" id="IPR036770">
    <property type="entry name" value="Ankyrin_rpt-contain_sf"/>
</dbReference>
<dbReference type="SMART" id="SM00248">
    <property type="entry name" value="ANK"/>
    <property type="match status" value="2"/>
</dbReference>
<evidence type="ECO:0000256" key="3">
    <source>
        <dbReference type="ARBA" id="ARBA00038122"/>
    </source>
</evidence>
<dbReference type="Gene3D" id="1.25.40.20">
    <property type="entry name" value="Ankyrin repeat-containing domain"/>
    <property type="match status" value="1"/>
</dbReference>
<sequence>MGAFRESLLRFIINSGGKVRNVDLLTHYRRFLREDEESEQNRELFKRYVNSVATVRQEEGVSHVVLRKKYRVGQSFEQPWESKATREATDLEHNGVYVAKQRQLREADGCEQSFVNPAYYEVRVSPTVERKRQSSRDLSSPSGSTRSLATSLHDGSFSGKHSSIPLDPREHDWFVKAASGTWTDIYALFRDDPNLLSKQDFISGFTIVHWIAKHGDHRVLNTLWYGVDKAGMTLDVNAKTLCGYTPLHLAVIHGHKKLIRLLVQKFNADVRIRDSSGKRAWQYLSKNENWDILELLGAPQKCISGSPATPANLTARPSCCFRPRII</sequence>
<evidence type="ECO:0000313" key="7">
    <source>
        <dbReference type="Ensembl" id="ENSSRHP00000000434.1"/>
    </source>
</evidence>
<evidence type="ECO:0000256" key="5">
    <source>
        <dbReference type="SAM" id="MobiDB-lite"/>
    </source>
</evidence>
<reference evidence="7" key="2">
    <citation type="submission" date="2025-09" db="UniProtKB">
        <authorList>
            <consortium name="Ensembl"/>
        </authorList>
    </citation>
    <scope>IDENTIFICATION</scope>
</reference>
<evidence type="ECO:0000256" key="2">
    <source>
        <dbReference type="ARBA" id="ARBA00023043"/>
    </source>
</evidence>
<feature type="region of interest" description="Disordered" evidence="5">
    <location>
        <begin position="130"/>
        <end position="162"/>
    </location>
</feature>
<comment type="similarity">
    <text evidence="3">Belongs to the SOWAH family.</text>
</comment>
<dbReference type="PANTHER" id="PTHR14491">
    <property type="entry name" value="SOSONDOWAH, ISOFORM G"/>
    <property type="match status" value="1"/>
</dbReference>
<evidence type="ECO:0000259" key="6">
    <source>
        <dbReference type="Pfam" id="PF25877"/>
    </source>
</evidence>
<dbReference type="Proteomes" id="UP000472270">
    <property type="component" value="Unassembled WGS sequence"/>
</dbReference>
<dbReference type="PROSITE" id="PS50297">
    <property type="entry name" value="ANK_REP_REGION"/>
    <property type="match status" value="1"/>
</dbReference>
<evidence type="ECO:0000256" key="4">
    <source>
        <dbReference type="PROSITE-ProRule" id="PRU00023"/>
    </source>
</evidence>
<dbReference type="PANTHER" id="PTHR14491:SF3">
    <property type="entry name" value="ANKYRIN REPEAT DOMAIN-CONTAINING PROTEIN SOWAHB"/>
    <property type="match status" value="1"/>
</dbReference>
<keyword evidence="1" id="KW-0677">Repeat</keyword>
<reference evidence="7" key="1">
    <citation type="submission" date="2025-08" db="UniProtKB">
        <authorList>
            <consortium name="Ensembl"/>
        </authorList>
    </citation>
    <scope>IDENTIFICATION</scope>
</reference>
<evidence type="ECO:0000313" key="8">
    <source>
        <dbReference type="Proteomes" id="UP000472270"/>
    </source>
</evidence>
<feature type="domain" description="SOWAHA-C winged helix-turn-helix" evidence="6">
    <location>
        <begin position="5"/>
        <end position="75"/>
    </location>
</feature>
<dbReference type="InterPro" id="IPR002110">
    <property type="entry name" value="Ankyrin_rpt"/>
</dbReference>
<dbReference type="SUPFAM" id="SSF48403">
    <property type="entry name" value="Ankyrin repeat"/>
    <property type="match status" value="1"/>
</dbReference>
<dbReference type="Pfam" id="PF12796">
    <property type="entry name" value="Ank_2"/>
    <property type="match status" value="1"/>
</dbReference>
<dbReference type="Ensembl" id="ENSSRHT00000000468.1">
    <property type="protein sequence ID" value="ENSSRHP00000000434.1"/>
    <property type="gene ID" value="ENSSRHG00000000336.1"/>
</dbReference>
<dbReference type="Pfam" id="PF25877">
    <property type="entry name" value="WHD_SOWAH"/>
    <property type="match status" value="1"/>
</dbReference>
<keyword evidence="2 4" id="KW-0040">ANK repeat</keyword>
<dbReference type="AlphaFoldDB" id="A0A673FEU6"/>
<feature type="compositionally biased region" description="Polar residues" evidence="5">
    <location>
        <begin position="136"/>
        <end position="150"/>
    </location>
</feature>
<proteinExistence type="inferred from homology"/>
<protein>
    <recommendedName>
        <fullName evidence="6">SOWAHA-C winged helix-turn-helix domain-containing protein</fullName>
    </recommendedName>
</protein>
<accession>A0A673FEU6</accession>
<feature type="repeat" description="ANK" evidence="4">
    <location>
        <begin position="242"/>
        <end position="275"/>
    </location>
</feature>